<dbReference type="RefSeq" id="WP_133409680.1">
    <property type="nucleotide sequence ID" value="NZ_SMZT01000002.1"/>
</dbReference>
<feature type="region of interest" description="Disordered" evidence="6">
    <location>
        <begin position="1"/>
        <end position="22"/>
    </location>
</feature>
<dbReference type="GO" id="GO:0016987">
    <property type="term" value="F:sigma factor activity"/>
    <property type="evidence" value="ECO:0007669"/>
    <property type="project" value="UniProtKB-KW"/>
</dbReference>
<dbReference type="InterPro" id="IPR036388">
    <property type="entry name" value="WH-like_DNA-bd_sf"/>
</dbReference>
<evidence type="ECO:0000313" key="10">
    <source>
        <dbReference type="Proteomes" id="UP000295163"/>
    </source>
</evidence>
<comment type="similarity">
    <text evidence="1">Belongs to the sigma-70 factor family. ECF subfamily.</text>
</comment>
<organism evidence="9 10">
    <name type="scientific">Kocuria rosea</name>
    <name type="common">Deinococcus erythromyxa</name>
    <name type="synonym">Micrococcus rubens</name>
    <dbReference type="NCBI Taxonomy" id="1275"/>
    <lineage>
        <taxon>Bacteria</taxon>
        <taxon>Bacillati</taxon>
        <taxon>Actinomycetota</taxon>
        <taxon>Actinomycetes</taxon>
        <taxon>Micrococcales</taxon>
        <taxon>Micrococcaceae</taxon>
        <taxon>Kocuria</taxon>
    </lineage>
</organism>
<feature type="domain" description="RNA polymerase sigma-70 region 4" evidence="8">
    <location>
        <begin position="148"/>
        <end position="195"/>
    </location>
</feature>
<evidence type="ECO:0000256" key="3">
    <source>
        <dbReference type="ARBA" id="ARBA00023082"/>
    </source>
</evidence>
<keyword evidence="2" id="KW-0805">Transcription regulation</keyword>
<evidence type="ECO:0000256" key="5">
    <source>
        <dbReference type="ARBA" id="ARBA00023163"/>
    </source>
</evidence>
<dbReference type="EMBL" id="SMZT01000002">
    <property type="protein sequence ID" value="TDL44599.1"/>
    <property type="molecule type" value="Genomic_DNA"/>
</dbReference>
<comment type="caution">
    <text evidence="9">The sequence shown here is derived from an EMBL/GenBank/DDBJ whole genome shotgun (WGS) entry which is preliminary data.</text>
</comment>
<evidence type="ECO:0000256" key="1">
    <source>
        <dbReference type="ARBA" id="ARBA00010641"/>
    </source>
</evidence>
<dbReference type="PANTHER" id="PTHR43133:SF66">
    <property type="entry name" value="ECF RNA POLYMERASE SIGMA FACTOR SIGK"/>
    <property type="match status" value="1"/>
</dbReference>
<dbReference type="Pfam" id="PF04545">
    <property type="entry name" value="Sigma70_r4"/>
    <property type="match status" value="1"/>
</dbReference>
<dbReference type="AlphaFoldDB" id="A0A4R5YJF6"/>
<protein>
    <submittedName>
        <fullName evidence="9">Sigma-70 family RNA polymerase sigma factor</fullName>
    </submittedName>
</protein>
<dbReference type="InterPro" id="IPR013324">
    <property type="entry name" value="RNA_pol_sigma_r3/r4-like"/>
</dbReference>
<dbReference type="InterPro" id="IPR014284">
    <property type="entry name" value="RNA_pol_sigma-70_dom"/>
</dbReference>
<reference evidence="9 10" key="1">
    <citation type="submission" date="2019-03" db="EMBL/GenBank/DDBJ databases">
        <title>Genome Sequencing and Assembly of Various Microbes Isolated from Partially Reclaimed Soil and Acid Mine Drainage (AMD) Site.</title>
        <authorList>
            <person name="Steinbock B."/>
            <person name="Bechtold R."/>
            <person name="Sevigny J.L."/>
            <person name="Thomas D."/>
            <person name="Cuthill L.R."/>
            <person name="Aveiro Johannsen E.J."/>
            <person name="Thomas K."/>
            <person name="Ghosh A."/>
        </authorList>
    </citation>
    <scope>NUCLEOTIDE SEQUENCE [LARGE SCALE GENOMIC DNA]</scope>
    <source>
        <strain evidence="9 10">S-A3</strain>
    </source>
</reference>
<accession>A0A4R5YJF6</accession>
<dbReference type="GeneID" id="64346936"/>
<evidence type="ECO:0000256" key="2">
    <source>
        <dbReference type="ARBA" id="ARBA00023015"/>
    </source>
</evidence>
<evidence type="ECO:0000256" key="4">
    <source>
        <dbReference type="ARBA" id="ARBA00023125"/>
    </source>
</evidence>
<evidence type="ECO:0000259" key="7">
    <source>
        <dbReference type="Pfam" id="PF04542"/>
    </source>
</evidence>
<evidence type="ECO:0000259" key="8">
    <source>
        <dbReference type="Pfam" id="PF04545"/>
    </source>
</evidence>
<evidence type="ECO:0000256" key="6">
    <source>
        <dbReference type="SAM" id="MobiDB-lite"/>
    </source>
</evidence>
<dbReference type="NCBIfam" id="NF007228">
    <property type="entry name" value="PRK09646.1"/>
    <property type="match status" value="1"/>
</dbReference>
<keyword evidence="3" id="KW-0731">Sigma factor</keyword>
<sequence>MSPGPTGRSGRAGAPVPAPGRTEQQVELLRRVAGGDEDAFAQLYDATSSTVHGLVLRLLRSPELAAEVVQEVYLMAWQQAERFDAGRGTVLAWLCTMAHRRAVDRVRQSQRERDRDQQYEVRRAETPSDSTWSEVEQSLDSEEVRAELGGLSPLQREAVCLVYYRGYSHRQVAEHLDVPLGTAKARIRDGLTNLRSALGVRQ</sequence>
<dbReference type="GO" id="GO:0006352">
    <property type="term" value="P:DNA-templated transcription initiation"/>
    <property type="evidence" value="ECO:0007669"/>
    <property type="project" value="InterPro"/>
</dbReference>
<dbReference type="InterPro" id="IPR039425">
    <property type="entry name" value="RNA_pol_sigma-70-like"/>
</dbReference>
<dbReference type="SUPFAM" id="SSF88659">
    <property type="entry name" value="Sigma3 and sigma4 domains of RNA polymerase sigma factors"/>
    <property type="match status" value="1"/>
</dbReference>
<keyword evidence="4" id="KW-0238">DNA-binding</keyword>
<gene>
    <name evidence="9" type="ORF">E2R59_05885</name>
</gene>
<evidence type="ECO:0000313" key="9">
    <source>
        <dbReference type="EMBL" id="TDL44599.1"/>
    </source>
</evidence>
<dbReference type="Pfam" id="PF04542">
    <property type="entry name" value="Sigma70_r2"/>
    <property type="match status" value="1"/>
</dbReference>
<feature type="region of interest" description="Disordered" evidence="6">
    <location>
        <begin position="105"/>
        <end position="133"/>
    </location>
</feature>
<keyword evidence="5" id="KW-0804">Transcription</keyword>
<dbReference type="InterPro" id="IPR007630">
    <property type="entry name" value="RNA_pol_sigma70_r4"/>
</dbReference>
<dbReference type="GO" id="GO:0003677">
    <property type="term" value="F:DNA binding"/>
    <property type="evidence" value="ECO:0007669"/>
    <property type="project" value="UniProtKB-KW"/>
</dbReference>
<dbReference type="Gene3D" id="1.10.1740.10">
    <property type="match status" value="1"/>
</dbReference>
<dbReference type="InterPro" id="IPR007627">
    <property type="entry name" value="RNA_pol_sigma70_r2"/>
</dbReference>
<dbReference type="SUPFAM" id="SSF88946">
    <property type="entry name" value="Sigma2 domain of RNA polymerase sigma factors"/>
    <property type="match status" value="1"/>
</dbReference>
<feature type="domain" description="RNA polymerase sigma-70 region 2" evidence="7">
    <location>
        <begin position="43"/>
        <end position="111"/>
    </location>
</feature>
<dbReference type="Gene3D" id="1.10.10.10">
    <property type="entry name" value="Winged helix-like DNA-binding domain superfamily/Winged helix DNA-binding domain"/>
    <property type="match status" value="1"/>
</dbReference>
<dbReference type="InterPro" id="IPR013325">
    <property type="entry name" value="RNA_pol_sigma_r2"/>
</dbReference>
<proteinExistence type="inferred from homology"/>
<dbReference type="Proteomes" id="UP000295163">
    <property type="component" value="Unassembled WGS sequence"/>
</dbReference>
<feature type="compositionally biased region" description="Basic and acidic residues" evidence="6">
    <location>
        <begin position="105"/>
        <end position="126"/>
    </location>
</feature>
<dbReference type="PANTHER" id="PTHR43133">
    <property type="entry name" value="RNA POLYMERASE ECF-TYPE SIGMA FACTO"/>
    <property type="match status" value="1"/>
</dbReference>
<name>A0A4R5YJF6_KOCRO</name>
<dbReference type="NCBIfam" id="TIGR02937">
    <property type="entry name" value="sigma70-ECF"/>
    <property type="match status" value="1"/>
</dbReference>